<evidence type="ECO:0008006" key="4">
    <source>
        <dbReference type="Google" id="ProtNLM"/>
    </source>
</evidence>
<evidence type="ECO:0000256" key="1">
    <source>
        <dbReference type="SAM" id="MobiDB-lite"/>
    </source>
</evidence>
<dbReference type="Proteomes" id="UP001281761">
    <property type="component" value="Unassembled WGS sequence"/>
</dbReference>
<protein>
    <recommendedName>
        <fullName evidence="4">Transposase</fullName>
    </recommendedName>
</protein>
<name>A0ABQ9WZK1_9EUKA</name>
<comment type="caution">
    <text evidence="2">The sequence shown here is derived from an EMBL/GenBank/DDBJ whole genome shotgun (WGS) entry which is preliminary data.</text>
</comment>
<feature type="compositionally biased region" description="Basic and acidic residues" evidence="1">
    <location>
        <begin position="42"/>
        <end position="56"/>
    </location>
</feature>
<keyword evidence="3" id="KW-1185">Reference proteome</keyword>
<feature type="region of interest" description="Disordered" evidence="1">
    <location>
        <begin position="34"/>
        <end position="59"/>
    </location>
</feature>
<accession>A0ABQ9WZK1</accession>
<dbReference type="EMBL" id="JARBJD010000278">
    <property type="protein sequence ID" value="KAK2944944.1"/>
    <property type="molecule type" value="Genomic_DNA"/>
</dbReference>
<evidence type="ECO:0000313" key="2">
    <source>
        <dbReference type="EMBL" id="KAK2944944.1"/>
    </source>
</evidence>
<proteinExistence type="predicted"/>
<organism evidence="2 3">
    <name type="scientific">Blattamonas nauphoetae</name>
    <dbReference type="NCBI Taxonomy" id="2049346"/>
    <lineage>
        <taxon>Eukaryota</taxon>
        <taxon>Metamonada</taxon>
        <taxon>Preaxostyla</taxon>
        <taxon>Oxymonadida</taxon>
        <taxon>Blattamonas</taxon>
    </lineage>
</organism>
<evidence type="ECO:0000313" key="3">
    <source>
        <dbReference type="Proteomes" id="UP001281761"/>
    </source>
</evidence>
<reference evidence="2 3" key="1">
    <citation type="journal article" date="2022" name="bioRxiv">
        <title>Genomics of Preaxostyla Flagellates Illuminates Evolutionary Transitions and the Path Towards Mitochondrial Loss.</title>
        <authorList>
            <person name="Novak L.V.F."/>
            <person name="Treitli S.C."/>
            <person name="Pyrih J."/>
            <person name="Halakuc P."/>
            <person name="Pipaliya S.V."/>
            <person name="Vacek V."/>
            <person name="Brzon O."/>
            <person name="Soukal P."/>
            <person name="Eme L."/>
            <person name="Dacks J.B."/>
            <person name="Karnkowska A."/>
            <person name="Elias M."/>
            <person name="Hampl V."/>
        </authorList>
    </citation>
    <scope>NUCLEOTIDE SEQUENCE [LARGE SCALE GENOMIC DNA]</scope>
    <source>
        <strain evidence="2">NAU3</strain>
        <tissue evidence="2">Gut</tissue>
    </source>
</reference>
<gene>
    <name evidence="2" type="ORF">BLNAU_20120</name>
</gene>
<sequence length="90" mass="10535">MTDCHLTFAKPNHNRIEGRNRLLWAILKGWNTSEHNGVQKDGQTEHRHSRTGDFPRRLRNNWDSGRTHHIIAFTDSGVRNPLWFINPQPA</sequence>